<accession>A0A9D1FHP2</accession>
<evidence type="ECO:0000313" key="4">
    <source>
        <dbReference type="EMBL" id="HIS73877.1"/>
    </source>
</evidence>
<name>A0A9D1FHP2_9BACT</name>
<keyword evidence="2 4" id="KW-0689">Ribosomal protein</keyword>
<dbReference type="SUPFAM" id="SSF143800">
    <property type="entry name" value="L28p-like"/>
    <property type="match status" value="1"/>
</dbReference>
<dbReference type="InterPro" id="IPR050096">
    <property type="entry name" value="Bacterial_rp_bL28"/>
</dbReference>
<organism evidence="4 5">
    <name type="scientific">Candidatus Galligastranaerophilus intestinavium</name>
    <dbReference type="NCBI Taxonomy" id="2840836"/>
    <lineage>
        <taxon>Bacteria</taxon>
        <taxon>Candidatus Galligastranaerophilus</taxon>
    </lineage>
</organism>
<protein>
    <submittedName>
        <fullName evidence="4">50S ribosomal protein L28</fullName>
    </submittedName>
</protein>
<keyword evidence="3" id="KW-0687">Ribonucleoprotein</keyword>
<dbReference type="PANTHER" id="PTHR39080">
    <property type="entry name" value="50S RIBOSOMAL PROTEIN L28"/>
    <property type="match status" value="1"/>
</dbReference>
<dbReference type="InterPro" id="IPR026569">
    <property type="entry name" value="Ribosomal_bL28"/>
</dbReference>
<comment type="similarity">
    <text evidence="1">Belongs to the bacterial ribosomal protein bL28 family.</text>
</comment>
<proteinExistence type="inferred from homology"/>
<dbReference type="EMBL" id="DVJQ01000021">
    <property type="protein sequence ID" value="HIS73877.1"/>
    <property type="molecule type" value="Genomic_DNA"/>
</dbReference>
<evidence type="ECO:0000256" key="2">
    <source>
        <dbReference type="ARBA" id="ARBA00022980"/>
    </source>
</evidence>
<dbReference type="Gene3D" id="2.30.170.40">
    <property type="entry name" value="Ribosomal protein L28/L24"/>
    <property type="match status" value="1"/>
</dbReference>
<comment type="caution">
    <text evidence="4">The sequence shown here is derived from an EMBL/GenBank/DDBJ whole genome shotgun (WGS) entry which is preliminary data.</text>
</comment>
<sequence length="63" mass="6950">MSIVCEICGKKSIKAAKISFSHKQHVHRQLPNLHTVKVNINGVVKRVRACSSCIRAGKVKKAI</sequence>
<dbReference type="InterPro" id="IPR037147">
    <property type="entry name" value="Ribosomal_bL28_sf"/>
</dbReference>
<dbReference type="Proteomes" id="UP000886865">
    <property type="component" value="Unassembled WGS sequence"/>
</dbReference>
<dbReference type="GO" id="GO:0005840">
    <property type="term" value="C:ribosome"/>
    <property type="evidence" value="ECO:0007669"/>
    <property type="project" value="UniProtKB-KW"/>
</dbReference>
<dbReference type="PANTHER" id="PTHR39080:SF1">
    <property type="entry name" value="LARGE RIBOSOMAL SUBUNIT PROTEIN BL28A"/>
    <property type="match status" value="1"/>
</dbReference>
<reference evidence="4" key="2">
    <citation type="journal article" date="2021" name="PeerJ">
        <title>Extensive microbial diversity within the chicken gut microbiome revealed by metagenomics and culture.</title>
        <authorList>
            <person name="Gilroy R."/>
            <person name="Ravi A."/>
            <person name="Getino M."/>
            <person name="Pursley I."/>
            <person name="Horton D.L."/>
            <person name="Alikhan N.F."/>
            <person name="Baker D."/>
            <person name="Gharbi K."/>
            <person name="Hall N."/>
            <person name="Watson M."/>
            <person name="Adriaenssens E.M."/>
            <person name="Foster-Nyarko E."/>
            <person name="Jarju S."/>
            <person name="Secka A."/>
            <person name="Antonio M."/>
            <person name="Oren A."/>
            <person name="Chaudhuri R.R."/>
            <person name="La Ragione R."/>
            <person name="Hildebrand F."/>
            <person name="Pallen M.J."/>
        </authorList>
    </citation>
    <scope>NUCLEOTIDE SEQUENCE</scope>
    <source>
        <strain evidence="4">CHK152-2871</strain>
    </source>
</reference>
<dbReference type="GO" id="GO:0003735">
    <property type="term" value="F:structural constituent of ribosome"/>
    <property type="evidence" value="ECO:0007669"/>
    <property type="project" value="InterPro"/>
</dbReference>
<gene>
    <name evidence="4" type="ORF">IAA86_02515</name>
</gene>
<dbReference type="AlphaFoldDB" id="A0A9D1FHP2"/>
<dbReference type="GO" id="GO:1990904">
    <property type="term" value="C:ribonucleoprotein complex"/>
    <property type="evidence" value="ECO:0007669"/>
    <property type="project" value="UniProtKB-KW"/>
</dbReference>
<dbReference type="Pfam" id="PF00830">
    <property type="entry name" value="Ribosomal_L28"/>
    <property type="match status" value="1"/>
</dbReference>
<reference evidence="4" key="1">
    <citation type="submission" date="2020-10" db="EMBL/GenBank/DDBJ databases">
        <authorList>
            <person name="Gilroy R."/>
        </authorList>
    </citation>
    <scope>NUCLEOTIDE SEQUENCE</scope>
    <source>
        <strain evidence="4">CHK152-2871</strain>
    </source>
</reference>
<dbReference type="InterPro" id="IPR034704">
    <property type="entry name" value="Ribosomal_bL28/bL31-like_sf"/>
</dbReference>
<evidence type="ECO:0000256" key="1">
    <source>
        <dbReference type="ARBA" id="ARBA00008760"/>
    </source>
</evidence>
<evidence type="ECO:0000313" key="5">
    <source>
        <dbReference type="Proteomes" id="UP000886865"/>
    </source>
</evidence>
<evidence type="ECO:0000256" key="3">
    <source>
        <dbReference type="ARBA" id="ARBA00023274"/>
    </source>
</evidence>